<dbReference type="InterPro" id="IPR052336">
    <property type="entry name" value="MlaD_Phospholipid_Transporter"/>
</dbReference>
<dbReference type="AlphaFoldDB" id="A0A7C5EUI8"/>
<dbReference type="PANTHER" id="PTHR33371">
    <property type="entry name" value="INTERMEMBRANE PHOSPHOLIPID TRANSPORT SYSTEM BINDING PROTEIN MLAD-RELATED"/>
    <property type="match status" value="1"/>
</dbReference>
<protein>
    <submittedName>
        <fullName evidence="2">Outer membrane lipid asymmetry maintenance protein MlaD</fullName>
    </submittedName>
</protein>
<comment type="caution">
    <text evidence="2">The sequence shown here is derived from an EMBL/GenBank/DDBJ whole genome shotgun (WGS) entry which is preliminary data.</text>
</comment>
<gene>
    <name evidence="2" type="primary">mlaD</name>
    <name evidence="2" type="ORF">ENW48_10290</name>
</gene>
<dbReference type="NCBIfam" id="TIGR04430">
    <property type="entry name" value="OM_asym_MlaD"/>
    <property type="match status" value="1"/>
</dbReference>
<evidence type="ECO:0000313" key="2">
    <source>
        <dbReference type="EMBL" id="HGZ12584.1"/>
    </source>
</evidence>
<feature type="domain" description="Mce/MlaD" evidence="1">
    <location>
        <begin position="36"/>
        <end position="111"/>
    </location>
</feature>
<dbReference type="GO" id="GO:0005543">
    <property type="term" value="F:phospholipid binding"/>
    <property type="evidence" value="ECO:0007669"/>
    <property type="project" value="TreeGrafter"/>
</dbReference>
<dbReference type="PROSITE" id="PS51257">
    <property type="entry name" value="PROKAR_LIPOPROTEIN"/>
    <property type="match status" value="1"/>
</dbReference>
<sequence>MKKGNMEVAVGLFVLAGVACLVYLAVHLGEMDLFSRGVRVTAEFDNISGLKVGAAVELAGVEVGRVEKISVTPNHRARLVLKLDYGLNLTEDTIASIRTKGIIGDKFVKLTLGNSEKTIPPGGRIRDTESAVEWEELISKYLHGKV</sequence>
<dbReference type="PANTHER" id="PTHR33371:SF4">
    <property type="entry name" value="INTERMEMBRANE PHOSPHOLIPID TRANSPORT SYSTEM BINDING PROTEIN MLAD"/>
    <property type="match status" value="1"/>
</dbReference>
<name>A0A7C5EUI8_9BACT</name>
<accession>A0A7C5EUI8</accession>
<dbReference type="GO" id="GO:0005548">
    <property type="term" value="F:phospholipid transporter activity"/>
    <property type="evidence" value="ECO:0007669"/>
    <property type="project" value="TreeGrafter"/>
</dbReference>
<dbReference type="InterPro" id="IPR030970">
    <property type="entry name" value="ABC_MlaD"/>
</dbReference>
<dbReference type="Pfam" id="PF02470">
    <property type="entry name" value="MlaD"/>
    <property type="match status" value="1"/>
</dbReference>
<dbReference type="InterPro" id="IPR003399">
    <property type="entry name" value="Mce/MlaD"/>
</dbReference>
<dbReference type="EMBL" id="DTKJ01000071">
    <property type="protein sequence ID" value="HGZ12584.1"/>
    <property type="molecule type" value="Genomic_DNA"/>
</dbReference>
<evidence type="ECO:0000259" key="1">
    <source>
        <dbReference type="Pfam" id="PF02470"/>
    </source>
</evidence>
<reference evidence="2" key="1">
    <citation type="journal article" date="2020" name="mSystems">
        <title>Genome- and Community-Level Interaction Insights into Carbon Utilization and Element Cycling Functions of Hydrothermarchaeota in Hydrothermal Sediment.</title>
        <authorList>
            <person name="Zhou Z."/>
            <person name="Liu Y."/>
            <person name="Xu W."/>
            <person name="Pan J."/>
            <person name="Luo Z.H."/>
            <person name="Li M."/>
        </authorList>
    </citation>
    <scope>NUCLEOTIDE SEQUENCE [LARGE SCALE GENOMIC DNA]</scope>
    <source>
        <strain evidence="2">SpSt-853</strain>
    </source>
</reference>
<organism evidence="2">
    <name type="scientific">Desulfobacca acetoxidans</name>
    <dbReference type="NCBI Taxonomy" id="60893"/>
    <lineage>
        <taxon>Bacteria</taxon>
        <taxon>Pseudomonadati</taxon>
        <taxon>Thermodesulfobacteriota</taxon>
        <taxon>Desulfobaccia</taxon>
        <taxon>Desulfobaccales</taxon>
        <taxon>Desulfobaccaceae</taxon>
        <taxon>Desulfobacca</taxon>
    </lineage>
</organism>
<proteinExistence type="predicted"/>